<dbReference type="RefSeq" id="XP_030985404.1">
    <property type="nucleotide sequence ID" value="XM_031124330.1"/>
</dbReference>
<gene>
    <name evidence="3" type="ORF">PgNI_04280</name>
</gene>
<evidence type="ECO:0000313" key="2">
    <source>
        <dbReference type="Proteomes" id="UP000515153"/>
    </source>
</evidence>
<evidence type="ECO:0000259" key="1">
    <source>
        <dbReference type="Pfam" id="PF02627"/>
    </source>
</evidence>
<reference evidence="3" key="3">
    <citation type="submission" date="2025-08" db="UniProtKB">
        <authorList>
            <consortium name="RefSeq"/>
        </authorList>
    </citation>
    <scope>IDENTIFICATION</scope>
    <source>
        <strain evidence="3">NI907</strain>
    </source>
</reference>
<dbReference type="SUPFAM" id="SSF69118">
    <property type="entry name" value="AhpD-like"/>
    <property type="match status" value="1"/>
</dbReference>
<dbReference type="GeneID" id="41959239"/>
<name>A0A6P8BEC3_PYRGI</name>
<dbReference type="InterPro" id="IPR003779">
    <property type="entry name" value="CMD-like"/>
</dbReference>
<dbReference type="AlphaFoldDB" id="A0A6P8BEC3"/>
<reference evidence="3" key="1">
    <citation type="journal article" date="2019" name="Mol. Biol. Evol.">
        <title>Blast fungal genomes show frequent chromosomal changes, gene gains and losses, and effector gene turnover.</title>
        <authorList>
            <person name="Gomez Luciano L.B."/>
            <person name="Jason Tsai I."/>
            <person name="Chuma I."/>
            <person name="Tosa Y."/>
            <person name="Chen Y.H."/>
            <person name="Li J.Y."/>
            <person name="Li M.Y."/>
            <person name="Jade Lu M.Y."/>
            <person name="Nakayashiki H."/>
            <person name="Li W.H."/>
        </authorList>
    </citation>
    <scope>NUCLEOTIDE SEQUENCE</scope>
    <source>
        <strain evidence="3">NI907</strain>
    </source>
</reference>
<dbReference type="InterPro" id="IPR029032">
    <property type="entry name" value="AhpD-like"/>
</dbReference>
<dbReference type="PANTHER" id="PTHR34846">
    <property type="entry name" value="4-CARBOXYMUCONOLACTONE DECARBOXYLASE FAMILY PROTEIN (AFU_ORTHOLOGUE AFUA_6G11590)"/>
    <property type="match status" value="1"/>
</dbReference>
<dbReference type="GO" id="GO:0051920">
    <property type="term" value="F:peroxiredoxin activity"/>
    <property type="evidence" value="ECO:0007669"/>
    <property type="project" value="InterPro"/>
</dbReference>
<dbReference type="Pfam" id="PF02627">
    <property type="entry name" value="CMD"/>
    <property type="match status" value="1"/>
</dbReference>
<accession>A0A6P8BEC3</accession>
<organism evidence="2 3">
    <name type="scientific">Pyricularia grisea</name>
    <name type="common">Crabgrass-specific blast fungus</name>
    <name type="synonym">Magnaporthe grisea</name>
    <dbReference type="NCBI Taxonomy" id="148305"/>
    <lineage>
        <taxon>Eukaryota</taxon>
        <taxon>Fungi</taxon>
        <taxon>Dikarya</taxon>
        <taxon>Ascomycota</taxon>
        <taxon>Pezizomycotina</taxon>
        <taxon>Sordariomycetes</taxon>
        <taxon>Sordariomycetidae</taxon>
        <taxon>Magnaporthales</taxon>
        <taxon>Pyriculariaceae</taxon>
        <taxon>Pyricularia</taxon>
    </lineage>
</organism>
<proteinExistence type="predicted"/>
<dbReference type="Proteomes" id="UP000515153">
    <property type="component" value="Unplaced"/>
</dbReference>
<sequence>MPPRLVRFQTAIPIKLSHKLPSNLHQNRTSTTIINITNPARSYHPSSPSSMRIPYVPNPPPASTPEADKAVYERVAARRAPRPLQPLDLALLHSPPVADGWNSFLGAVRTRTSLAADLRELAICRVAVVNTAWYEWMHHAPLAREAGVAERAMEDFVKRTEPLVGPNPSQNGLLSDRQWAVLRYTDEMTRTVRVADETFDLLKSLFSEREVVEITATIACYNCVSRFLVALDVGEKNSVGPDDSAH</sequence>
<evidence type="ECO:0000313" key="3">
    <source>
        <dbReference type="RefSeq" id="XP_030985404.1"/>
    </source>
</evidence>
<dbReference type="KEGG" id="pgri:PgNI_04280"/>
<dbReference type="Gene3D" id="1.20.1290.10">
    <property type="entry name" value="AhpD-like"/>
    <property type="match status" value="1"/>
</dbReference>
<protein>
    <recommendedName>
        <fullName evidence="1">Carboxymuconolactone decarboxylase-like domain-containing protein</fullName>
    </recommendedName>
</protein>
<reference evidence="3" key="2">
    <citation type="submission" date="2019-10" db="EMBL/GenBank/DDBJ databases">
        <authorList>
            <consortium name="NCBI Genome Project"/>
        </authorList>
    </citation>
    <scope>NUCLEOTIDE SEQUENCE</scope>
    <source>
        <strain evidence="3">NI907</strain>
    </source>
</reference>
<keyword evidence="2" id="KW-1185">Reference proteome</keyword>
<dbReference type="PANTHER" id="PTHR34846:SF11">
    <property type="entry name" value="4-CARBOXYMUCONOLACTONE DECARBOXYLASE FAMILY PROTEIN (AFU_ORTHOLOGUE AFUA_6G11590)"/>
    <property type="match status" value="1"/>
</dbReference>
<feature type="domain" description="Carboxymuconolactone decarboxylase-like" evidence="1">
    <location>
        <begin position="95"/>
        <end position="157"/>
    </location>
</feature>